<evidence type="ECO:0000313" key="2">
    <source>
        <dbReference type="Proteomes" id="UP000236654"/>
    </source>
</evidence>
<reference evidence="1 2" key="1">
    <citation type="submission" date="2017-12" db="EMBL/GenBank/DDBJ databases">
        <title>The draft genome sequence of Brumimicrobium saltpan LHR20.</title>
        <authorList>
            <person name="Do Z.-J."/>
            <person name="Luo H.-R."/>
        </authorList>
    </citation>
    <scope>NUCLEOTIDE SEQUENCE [LARGE SCALE GENOMIC DNA]</scope>
    <source>
        <strain evidence="1 2">LHR20</strain>
    </source>
</reference>
<proteinExistence type="predicted"/>
<dbReference type="AlphaFoldDB" id="A0A2I0R2B5"/>
<gene>
    <name evidence="1" type="ORF">CW751_08090</name>
</gene>
<dbReference type="EMBL" id="PJNI01000008">
    <property type="protein sequence ID" value="PKR80721.1"/>
    <property type="molecule type" value="Genomic_DNA"/>
</dbReference>
<comment type="caution">
    <text evidence="1">The sequence shown here is derived from an EMBL/GenBank/DDBJ whole genome shotgun (WGS) entry which is preliminary data.</text>
</comment>
<protein>
    <submittedName>
        <fullName evidence="1">Uncharacterized protein</fullName>
    </submittedName>
</protein>
<dbReference type="RefSeq" id="WP_101334503.1">
    <property type="nucleotide sequence ID" value="NZ_PJNI01000008.1"/>
</dbReference>
<dbReference type="Proteomes" id="UP000236654">
    <property type="component" value="Unassembled WGS sequence"/>
</dbReference>
<keyword evidence="2" id="KW-1185">Reference proteome</keyword>
<organism evidence="1 2">
    <name type="scientific">Brumimicrobium salinarum</name>
    <dbReference type="NCBI Taxonomy" id="2058658"/>
    <lineage>
        <taxon>Bacteria</taxon>
        <taxon>Pseudomonadati</taxon>
        <taxon>Bacteroidota</taxon>
        <taxon>Flavobacteriia</taxon>
        <taxon>Flavobacteriales</taxon>
        <taxon>Crocinitomicaceae</taxon>
        <taxon>Brumimicrobium</taxon>
    </lineage>
</organism>
<evidence type="ECO:0000313" key="1">
    <source>
        <dbReference type="EMBL" id="PKR80721.1"/>
    </source>
</evidence>
<accession>A0A2I0R2B5</accession>
<name>A0A2I0R2B5_9FLAO</name>
<sequence>MEPIIKINSIRSNDDYTLRYRIKITQGAEQITCENSLLEEIKNSIPYKAGVIEVKRLRKDLWEIETNK</sequence>